<keyword evidence="3" id="KW-1185">Reference proteome</keyword>
<reference evidence="2" key="1">
    <citation type="submission" date="2020-08" db="EMBL/GenBank/DDBJ databases">
        <title>Multicomponent nature underlies the extraordinary mechanical properties of spider dragline silk.</title>
        <authorList>
            <person name="Kono N."/>
            <person name="Nakamura H."/>
            <person name="Mori M."/>
            <person name="Yoshida Y."/>
            <person name="Ohtoshi R."/>
            <person name="Malay A.D."/>
            <person name="Moran D.A.P."/>
            <person name="Tomita M."/>
            <person name="Numata K."/>
            <person name="Arakawa K."/>
        </authorList>
    </citation>
    <scope>NUCLEOTIDE SEQUENCE</scope>
</reference>
<sequence>MTVPNLEIFWICHLTPPNTNTQQPSSGDSTPSKLCSPPLLEPSEESKQYVPRGTCRAAHAAPWGRFVNGPGPWGAHFRSVQVWSPSPHFRVSAFPEEGTRRTRIVCCSMRGRGIFEKRSGSTSELMIFLTVLVRNYHHVDVKGIEYSWRGHGML</sequence>
<dbReference type="EMBL" id="BMAW01059840">
    <property type="protein sequence ID" value="GFT23140.1"/>
    <property type="molecule type" value="Genomic_DNA"/>
</dbReference>
<evidence type="ECO:0000256" key="1">
    <source>
        <dbReference type="SAM" id="MobiDB-lite"/>
    </source>
</evidence>
<gene>
    <name evidence="2" type="ORF">NPIL_74701</name>
</gene>
<name>A0A8X6NNG5_NEPPI</name>
<feature type="region of interest" description="Disordered" evidence="1">
    <location>
        <begin position="19"/>
        <end position="48"/>
    </location>
</feature>
<organism evidence="2 3">
    <name type="scientific">Nephila pilipes</name>
    <name type="common">Giant wood spider</name>
    <name type="synonym">Nephila maculata</name>
    <dbReference type="NCBI Taxonomy" id="299642"/>
    <lineage>
        <taxon>Eukaryota</taxon>
        <taxon>Metazoa</taxon>
        <taxon>Ecdysozoa</taxon>
        <taxon>Arthropoda</taxon>
        <taxon>Chelicerata</taxon>
        <taxon>Arachnida</taxon>
        <taxon>Araneae</taxon>
        <taxon>Araneomorphae</taxon>
        <taxon>Entelegynae</taxon>
        <taxon>Araneoidea</taxon>
        <taxon>Nephilidae</taxon>
        <taxon>Nephila</taxon>
    </lineage>
</organism>
<evidence type="ECO:0000313" key="3">
    <source>
        <dbReference type="Proteomes" id="UP000887013"/>
    </source>
</evidence>
<comment type="caution">
    <text evidence="2">The sequence shown here is derived from an EMBL/GenBank/DDBJ whole genome shotgun (WGS) entry which is preliminary data.</text>
</comment>
<accession>A0A8X6NNG5</accession>
<protein>
    <submittedName>
        <fullName evidence="2">Uncharacterized protein</fullName>
    </submittedName>
</protein>
<evidence type="ECO:0000313" key="2">
    <source>
        <dbReference type="EMBL" id="GFT23140.1"/>
    </source>
</evidence>
<dbReference type="AlphaFoldDB" id="A0A8X6NNG5"/>
<feature type="compositionally biased region" description="Polar residues" evidence="1">
    <location>
        <begin position="19"/>
        <end position="33"/>
    </location>
</feature>
<dbReference type="Proteomes" id="UP000887013">
    <property type="component" value="Unassembled WGS sequence"/>
</dbReference>
<proteinExistence type="predicted"/>